<keyword evidence="7 12" id="KW-0479">Metal-binding</keyword>
<comment type="cofactor">
    <cofactor evidence="12">
        <name>thiamine diphosphate</name>
        <dbReference type="ChEBI" id="CHEBI:58937"/>
    </cofactor>
    <text evidence="12">Binds 1 thiamine pyrophosphate per subunit.</text>
</comment>
<dbReference type="Pfam" id="PF02776">
    <property type="entry name" value="TPP_enzyme_N"/>
    <property type="match status" value="1"/>
</dbReference>
<dbReference type="InterPro" id="IPR000399">
    <property type="entry name" value="TPP-bd_CS"/>
</dbReference>
<dbReference type="GO" id="GO:0009097">
    <property type="term" value="P:isoleucine biosynthetic process"/>
    <property type="evidence" value="ECO:0007669"/>
    <property type="project" value="UniProtKB-UniPathway"/>
</dbReference>
<evidence type="ECO:0000259" key="13">
    <source>
        <dbReference type="Pfam" id="PF00205"/>
    </source>
</evidence>
<feature type="domain" description="Thiamine pyrophosphate enzyme central" evidence="13">
    <location>
        <begin position="204"/>
        <end position="339"/>
    </location>
</feature>
<comment type="cofactor">
    <cofactor evidence="12">
        <name>Mg(2+)</name>
        <dbReference type="ChEBI" id="CHEBI:18420"/>
    </cofactor>
    <text evidence="12">Binds 1 Mg(2+) ion per subunit.</text>
</comment>
<keyword evidence="6 12" id="KW-0808">Transferase</keyword>
<evidence type="ECO:0000256" key="10">
    <source>
        <dbReference type="ARBA" id="ARBA00023304"/>
    </source>
</evidence>
<keyword evidence="5 12" id="KW-0028">Amino-acid biosynthesis</keyword>
<dbReference type="SUPFAM" id="SSF52467">
    <property type="entry name" value="DHS-like NAD/FAD-binding domain"/>
    <property type="match status" value="1"/>
</dbReference>
<dbReference type="Pfam" id="PF02775">
    <property type="entry name" value="TPP_enzyme_C"/>
    <property type="match status" value="1"/>
</dbReference>
<evidence type="ECO:0000256" key="4">
    <source>
        <dbReference type="ARBA" id="ARBA00013145"/>
    </source>
</evidence>
<dbReference type="InterPro" id="IPR012846">
    <property type="entry name" value="Acetolactate_synth_lsu"/>
</dbReference>
<proteinExistence type="inferred from homology"/>
<dbReference type="InterPro" id="IPR029035">
    <property type="entry name" value="DHS-like_NAD/FAD-binding_dom"/>
</dbReference>
<protein>
    <recommendedName>
        <fullName evidence="4 12">Acetolactate synthase</fullName>
        <ecNumber evidence="4 12">2.2.1.6</ecNumber>
    </recommendedName>
</protein>
<dbReference type="UniPathway" id="UPA00047">
    <property type="reaction ID" value="UER00055"/>
</dbReference>
<organism evidence="16 17">
    <name type="scientific">Caminicella sporogenes DSM 14501</name>
    <dbReference type="NCBI Taxonomy" id="1121266"/>
    <lineage>
        <taxon>Bacteria</taxon>
        <taxon>Bacillati</taxon>
        <taxon>Bacillota</taxon>
        <taxon>Clostridia</taxon>
        <taxon>Peptostreptococcales</taxon>
        <taxon>Caminicellaceae</taxon>
        <taxon>Caminicella</taxon>
    </lineage>
</organism>
<evidence type="ECO:0000256" key="5">
    <source>
        <dbReference type="ARBA" id="ARBA00022605"/>
    </source>
</evidence>
<evidence type="ECO:0000259" key="15">
    <source>
        <dbReference type="Pfam" id="PF02776"/>
    </source>
</evidence>
<dbReference type="GO" id="GO:0030976">
    <property type="term" value="F:thiamine pyrophosphate binding"/>
    <property type="evidence" value="ECO:0007669"/>
    <property type="project" value="UniProtKB-UniRule"/>
</dbReference>
<dbReference type="InterPro" id="IPR011766">
    <property type="entry name" value="TPP_enzyme_TPP-bd"/>
</dbReference>
<evidence type="ECO:0000256" key="8">
    <source>
        <dbReference type="ARBA" id="ARBA00022842"/>
    </source>
</evidence>
<dbReference type="Gene3D" id="3.40.50.970">
    <property type="match status" value="2"/>
</dbReference>
<evidence type="ECO:0000313" key="17">
    <source>
        <dbReference type="Proteomes" id="UP000184082"/>
    </source>
</evidence>
<evidence type="ECO:0000256" key="7">
    <source>
        <dbReference type="ARBA" id="ARBA00022723"/>
    </source>
</evidence>
<feature type="domain" description="Thiamine pyrophosphate enzyme N-terminal TPP-binding" evidence="15">
    <location>
        <begin position="14"/>
        <end position="129"/>
    </location>
</feature>
<keyword evidence="8 12" id="KW-0460">Magnesium</keyword>
<dbReference type="InterPro" id="IPR029061">
    <property type="entry name" value="THDP-binding"/>
</dbReference>
<dbReference type="AlphaFoldDB" id="A0A1M6QHK9"/>
<dbReference type="InterPro" id="IPR012000">
    <property type="entry name" value="Thiamin_PyroP_enz_cen_dom"/>
</dbReference>
<dbReference type="UniPathway" id="UPA00049">
    <property type="reaction ID" value="UER00059"/>
</dbReference>
<evidence type="ECO:0000256" key="2">
    <source>
        <dbReference type="ARBA" id="ARBA00005025"/>
    </source>
</evidence>
<dbReference type="Proteomes" id="UP000184082">
    <property type="component" value="Unassembled WGS sequence"/>
</dbReference>
<dbReference type="CDD" id="cd02015">
    <property type="entry name" value="TPP_AHAS"/>
    <property type="match status" value="1"/>
</dbReference>
<evidence type="ECO:0000256" key="12">
    <source>
        <dbReference type="RuleBase" id="RU003591"/>
    </source>
</evidence>
<keyword evidence="17" id="KW-1185">Reference proteome</keyword>
<evidence type="ECO:0000256" key="1">
    <source>
        <dbReference type="ARBA" id="ARBA00004974"/>
    </source>
</evidence>
<dbReference type="STRING" id="1121266.SAMN02745883_01506"/>
<dbReference type="InterPro" id="IPR039368">
    <property type="entry name" value="AHAS_TPP"/>
</dbReference>
<evidence type="ECO:0000256" key="9">
    <source>
        <dbReference type="ARBA" id="ARBA00023052"/>
    </source>
</evidence>
<evidence type="ECO:0000313" key="16">
    <source>
        <dbReference type="EMBL" id="SHK19739.1"/>
    </source>
</evidence>
<dbReference type="GO" id="GO:0009099">
    <property type="term" value="P:L-valine biosynthetic process"/>
    <property type="evidence" value="ECO:0007669"/>
    <property type="project" value="UniProtKB-UniPathway"/>
</dbReference>
<gene>
    <name evidence="16" type="ORF">SAMN02745883_01506</name>
</gene>
<dbReference type="GO" id="GO:0050660">
    <property type="term" value="F:flavin adenine dinucleotide binding"/>
    <property type="evidence" value="ECO:0007669"/>
    <property type="project" value="InterPro"/>
</dbReference>
<name>A0A1M6QHK9_9FIRM</name>
<dbReference type="PANTHER" id="PTHR18968">
    <property type="entry name" value="THIAMINE PYROPHOSPHATE ENZYMES"/>
    <property type="match status" value="1"/>
</dbReference>
<dbReference type="FunFam" id="3.40.50.970:FF:000007">
    <property type="entry name" value="Acetolactate synthase"/>
    <property type="match status" value="1"/>
</dbReference>
<accession>A0A1M6QHK9</accession>
<dbReference type="EC" id="2.2.1.6" evidence="4 12"/>
<evidence type="ECO:0000259" key="14">
    <source>
        <dbReference type="Pfam" id="PF02775"/>
    </source>
</evidence>
<evidence type="ECO:0000256" key="11">
    <source>
        <dbReference type="ARBA" id="ARBA00048670"/>
    </source>
</evidence>
<sequence>MGLEAKNSQIVKFTGAEIVLKSLINEGIDTIFGYPGGAVIPLYDALYDYKDYFTHILTSHEQGAVHGADGYARSTGKVGVCFATSGPGATNTITGIATAFMDSVPLVVITGQVPRSLLGRDSFQEVDITGISVPVTKHNYLVEDVEDLEDIIKEAFYIAKSGRPGPVLIDIPKDIFLEKTYFKGKVNINCSNENKSHVKDEVILKEAAYLINKSLQPVIYAGGGVITSEASNELYKFAKKTDIPIVNTLMGLGNFPRNEKLSLGLVGMHGFKEANLAVTNSDLIIAVGARFSDRVIGNAKKFAPKAKIIHIDIDKTEIGKNKEVNFSLIGDVKRILKDLEKYLEKKNRKEWINKIYSWKIEETEEKREFCPKNILKFANKILGEDVIVTTDVGQHQMWTAQYWKFLKPRTFLSSGGLGTMGYGLGAAIGAKVGNPNKRVVHITGDGSFRMNCNELATVSRYGLSIITILFNNSCLGMVRQWQKLFNNERYSETCLGGEVDYVKLAKAYGIEGYRVKTLDELREVFEKILEADRPAVVECLINKDECVYPIVPPGKPIDNLIIKGGEKNE</sequence>
<dbReference type="Pfam" id="PF00205">
    <property type="entry name" value="TPP_enzyme_M"/>
    <property type="match status" value="1"/>
</dbReference>
<dbReference type="Gene3D" id="3.40.50.1220">
    <property type="entry name" value="TPP-binding domain"/>
    <property type="match status" value="1"/>
</dbReference>
<comment type="pathway">
    <text evidence="2 12">Amino-acid biosynthesis; L-valine biosynthesis; L-valine from pyruvate: step 1/4.</text>
</comment>
<feature type="domain" description="Thiamine pyrophosphate enzyme TPP-binding" evidence="14">
    <location>
        <begin position="391"/>
        <end position="539"/>
    </location>
</feature>
<evidence type="ECO:0000256" key="3">
    <source>
        <dbReference type="ARBA" id="ARBA00007812"/>
    </source>
</evidence>
<comment type="similarity">
    <text evidence="3 12">Belongs to the TPP enzyme family.</text>
</comment>
<dbReference type="InterPro" id="IPR012001">
    <property type="entry name" value="Thiamin_PyroP_enz_TPP-bd_dom"/>
</dbReference>
<keyword evidence="9 12" id="KW-0786">Thiamine pyrophosphate</keyword>
<dbReference type="GO" id="GO:0005948">
    <property type="term" value="C:acetolactate synthase complex"/>
    <property type="evidence" value="ECO:0007669"/>
    <property type="project" value="TreeGrafter"/>
</dbReference>
<dbReference type="EMBL" id="FRAJ01000011">
    <property type="protein sequence ID" value="SHK19739.1"/>
    <property type="molecule type" value="Genomic_DNA"/>
</dbReference>
<dbReference type="RefSeq" id="WP_242945062.1">
    <property type="nucleotide sequence ID" value="NZ_FRAJ01000011.1"/>
</dbReference>
<dbReference type="CDD" id="cd07035">
    <property type="entry name" value="TPP_PYR_POX_like"/>
    <property type="match status" value="1"/>
</dbReference>
<comment type="catalytic activity">
    <reaction evidence="11 12">
        <text>2 pyruvate + H(+) = (2S)-2-acetolactate + CO2</text>
        <dbReference type="Rhea" id="RHEA:25249"/>
        <dbReference type="ChEBI" id="CHEBI:15361"/>
        <dbReference type="ChEBI" id="CHEBI:15378"/>
        <dbReference type="ChEBI" id="CHEBI:16526"/>
        <dbReference type="ChEBI" id="CHEBI:58476"/>
        <dbReference type="EC" id="2.2.1.6"/>
    </reaction>
</comment>
<dbReference type="GO" id="GO:0000287">
    <property type="term" value="F:magnesium ion binding"/>
    <property type="evidence" value="ECO:0007669"/>
    <property type="project" value="UniProtKB-UniRule"/>
</dbReference>
<dbReference type="PROSITE" id="PS00187">
    <property type="entry name" value="TPP_ENZYMES"/>
    <property type="match status" value="1"/>
</dbReference>
<dbReference type="GO" id="GO:0003984">
    <property type="term" value="F:acetolactate synthase activity"/>
    <property type="evidence" value="ECO:0007669"/>
    <property type="project" value="UniProtKB-EC"/>
</dbReference>
<reference evidence="16 17" key="1">
    <citation type="submission" date="2016-11" db="EMBL/GenBank/DDBJ databases">
        <authorList>
            <person name="Jaros S."/>
            <person name="Januszkiewicz K."/>
            <person name="Wedrychowicz H."/>
        </authorList>
    </citation>
    <scope>NUCLEOTIDE SEQUENCE [LARGE SCALE GENOMIC DNA]</scope>
    <source>
        <strain evidence="16 17">DSM 14501</strain>
    </source>
</reference>
<keyword evidence="10 12" id="KW-0100">Branched-chain amino acid biosynthesis</keyword>
<dbReference type="InterPro" id="IPR045229">
    <property type="entry name" value="TPP_enz"/>
</dbReference>
<comment type="pathway">
    <text evidence="1 12">Amino-acid biosynthesis; L-isoleucine biosynthesis; L-isoleucine from 2-oxobutanoate: step 1/4.</text>
</comment>
<dbReference type="SUPFAM" id="SSF52518">
    <property type="entry name" value="Thiamin diphosphate-binding fold (THDP-binding)"/>
    <property type="match status" value="2"/>
</dbReference>
<dbReference type="PANTHER" id="PTHR18968:SF13">
    <property type="entry name" value="ACETOLACTATE SYNTHASE CATALYTIC SUBUNIT, MITOCHONDRIAL"/>
    <property type="match status" value="1"/>
</dbReference>
<evidence type="ECO:0000256" key="6">
    <source>
        <dbReference type="ARBA" id="ARBA00022679"/>
    </source>
</evidence>
<dbReference type="NCBIfam" id="TIGR00118">
    <property type="entry name" value="acolac_lg"/>
    <property type="match status" value="1"/>
</dbReference>
<dbReference type="FunFam" id="3.40.50.1220:FF:000008">
    <property type="entry name" value="Acetolactate synthase"/>
    <property type="match status" value="1"/>
</dbReference>